<dbReference type="InterPro" id="IPR006968">
    <property type="entry name" value="RUS_fam"/>
</dbReference>
<evidence type="ECO:0000313" key="8">
    <source>
        <dbReference type="EMBL" id="KIK61622.1"/>
    </source>
</evidence>
<dbReference type="GO" id="GO:0016020">
    <property type="term" value="C:membrane"/>
    <property type="evidence" value="ECO:0007669"/>
    <property type="project" value="UniProtKB-SubCell"/>
</dbReference>
<feature type="transmembrane region" description="Helical" evidence="6">
    <location>
        <begin position="191"/>
        <end position="208"/>
    </location>
</feature>
<evidence type="ECO:0000259" key="7">
    <source>
        <dbReference type="Pfam" id="PF04884"/>
    </source>
</evidence>
<name>A0A0D0CR47_9AGAR</name>
<gene>
    <name evidence="8" type="ORF">GYMLUDRAFT_137306</name>
</gene>
<feature type="non-terminal residue" evidence="8">
    <location>
        <position position="295"/>
    </location>
</feature>
<feature type="domain" description="Protein root UVB sensitive/RUS" evidence="7">
    <location>
        <begin position="3"/>
        <end position="253"/>
    </location>
</feature>
<evidence type="ECO:0000313" key="9">
    <source>
        <dbReference type="Proteomes" id="UP000053593"/>
    </source>
</evidence>
<reference evidence="8 9" key="1">
    <citation type="submission" date="2014-04" db="EMBL/GenBank/DDBJ databases">
        <title>Evolutionary Origins and Diversification of the Mycorrhizal Mutualists.</title>
        <authorList>
            <consortium name="DOE Joint Genome Institute"/>
            <consortium name="Mycorrhizal Genomics Consortium"/>
            <person name="Kohler A."/>
            <person name="Kuo A."/>
            <person name="Nagy L.G."/>
            <person name="Floudas D."/>
            <person name="Copeland A."/>
            <person name="Barry K.W."/>
            <person name="Cichocki N."/>
            <person name="Veneault-Fourrey C."/>
            <person name="LaButti K."/>
            <person name="Lindquist E.A."/>
            <person name="Lipzen A."/>
            <person name="Lundell T."/>
            <person name="Morin E."/>
            <person name="Murat C."/>
            <person name="Riley R."/>
            <person name="Ohm R."/>
            <person name="Sun H."/>
            <person name="Tunlid A."/>
            <person name="Henrissat B."/>
            <person name="Grigoriev I.V."/>
            <person name="Hibbett D.S."/>
            <person name="Martin F."/>
        </authorList>
    </citation>
    <scope>NUCLEOTIDE SEQUENCE [LARGE SCALE GENOMIC DNA]</scope>
    <source>
        <strain evidence="8 9">FD-317 M1</strain>
    </source>
</reference>
<feature type="transmembrane region" description="Helical" evidence="6">
    <location>
        <begin position="69"/>
        <end position="87"/>
    </location>
</feature>
<evidence type="ECO:0000256" key="5">
    <source>
        <dbReference type="ARBA" id="ARBA00023136"/>
    </source>
</evidence>
<dbReference type="AlphaFoldDB" id="A0A0D0CR47"/>
<evidence type="ECO:0000256" key="3">
    <source>
        <dbReference type="ARBA" id="ARBA00022692"/>
    </source>
</evidence>
<keyword evidence="5 6" id="KW-0472">Membrane</keyword>
<dbReference type="EMBL" id="KN834770">
    <property type="protein sequence ID" value="KIK61622.1"/>
    <property type="molecule type" value="Genomic_DNA"/>
</dbReference>
<dbReference type="PANTHER" id="PTHR12770">
    <property type="entry name" value="RUS1 FAMILY PROTEIN C16ORF58"/>
    <property type="match status" value="1"/>
</dbReference>
<keyword evidence="9" id="KW-1185">Reference proteome</keyword>
<dbReference type="HOGENOM" id="CLU_015325_4_1_1"/>
<comment type="subcellular location">
    <subcellularLocation>
        <location evidence="1">Membrane</location>
    </subcellularLocation>
</comment>
<accession>A0A0D0CR47</accession>
<feature type="transmembrane region" description="Helical" evidence="6">
    <location>
        <begin position="214"/>
        <end position="232"/>
    </location>
</feature>
<sequence length="295" mass="31727">LSLLAKLFLPAGYPRSVSPGSYQILNALQAFCNSLASLLSSRANLEGYGVGDASASATNALLLTVLQDVFSRLITIVAAFFFGSSLFPEAKTYRFLADLLNDAATVIDTLSPLFASLFDTHAPPIIQSLPFLPPSVPLRVYTLCLSASLRALCAIAAGGSKTAITMHFATPLEGTGDVGDLNAKDSSKETILALLGMMIGSLTVPYLTTPWSTYTVLFLMVFLHLFINYLGVRGVVFRSLNRQRACLAWMSFKSDRSLQITPSRLASLERILTLRSDDIRSLPSGKVIGQCTMGS</sequence>
<evidence type="ECO:0000256" key="4">
    <source>
        <dbReference type="ARBA" id="ARBA00022989"/>
    </source>
</evidence>
<evidence type="ECO:0000256" key="1">
    <source>
        <dbReference type="ARBA" id="ARBA00004370"/>
    </source>
</evidence>
<dbReference type="Pfam" id="PF04884">
    <property type="entry name" value="UVB_sens_prot"/>
    <property type="match status" value="1"/>
</dbReference>
<organism evidence="8 9">
    <name type="scientific">Collybiopsis luxurians FD-317 M1</name>
    <dbReference type="NCBI Taxonomy" id="944289"/>
    <lineage>
        <taxon>Eukaryota</taxon>
        <taxon>Fungi</taxon>
        <taxon>Dikarya</taxon>
        <taxon>Basidiomycota</taxon>
        <taxon>Agaricomycotina</taxon>
        <taxon>Agaricomycetes</taxon>
        <taxon>Agaricomycetidae</taxon>
        <taxon>Agaricales</taxon>
        <taxon>Marasmiineae</taxon>
        <taxon>Omphalotaceae</taxon>
        <taxon>Collybiopsis</taxon>
        <taxon>Collybiopsis luxurians</taxon>
    </lineage>
</organism>
<evidence type="ECO:0000256" key="6">
    <source>
        <dbReference type="SAM" id="Phobius"/>
    </source>
</evidence>
<evidence type="ECO:0000256" key="2">
    <source>
        <dbReference type="ARBA" id="ARBA00007558"/>
    </source>
</evidence>
<dbReference type="OrthoDB" id="364779at2759"/>
<feature type="non-terminal residue" evidence="8">
    <location>
        <position position="1"/>
    </location>
</feature>
<protein>
    <recommendedName>
        <fullName evidence="7">Protein root UVB sensitive/RUS domain-containing protein</fullName>
    </recommendedName>
</protein>
<dbReference type="PANTHER" id="PTHR12770:SF31">
    <property type="entry name" value="RUS FAMILY MEMBER 1"/>
    <property type="match status" value="1"/>
</dbReference>
<keyword evidence="4 6" id="KW-1133">Transmembrane helix</keyword>
<proteinExistence type="inferred from homology"/>
<dbReference type="Proteomes" id="UP000053593">
    <property type="component" value="Unassembled WGS sequence"/>
</dbReference>
<keyword evidence="3 6" id="KW-0812">Transmembrane</keyword>
<dbReference type="InterPro" id="IPR054549">
    <property type="entry name" value="UVB_sens_RUS_dom"/>
</dbReference>
<comment type="similarity">
    <text evidence="2">Belongs to the RUS1 family.</text>
</comment>